<name>I2PZY9_9BACT</name>
<dbReference type="HOGENOM" id="CLU_190553_0_0_7"/>
<organism evidence="2">
    <name type="scientific">Desulfovibrio sp. U5L</name>
    <dbReference type="NCBI Taxonomy" id="596152"/>
    <lineage>
        <taxon>Bacteria</taxon>
        <taxon>Pseudomonadati</taxon>
        <taxon>Thermodesulfobacteriota</taxon>
        <taxon>Desulfovibrionia</taxon>
        <taxon>Desulfovibrionales</taxon>
        <taxon>Desulfovibrionaceae</taxon>
        <taxon>Desulfovibrio</taxon>
    </lineage>
</organism>
<reference evidence="2" key="1">
    <citation type="submission" date="2011-11" db="EMBL/GenBank/DDBJ databases">
        <title>Improved High-Quality Draft sequence of Desulfovibrio sp. U5L.</title>
        <authorList>
            <consortium name="US DOE Joint Genome Institute"/>
            <person name="Lucas S."/>
            <person name="Han J."/>
            <person name="Lapidus A."/>
            <person name="Cheng J.-F."/>
            <person name="Goodwin L."/>
            <person name="Pitluck S."/>
            <person name="Peters L."/>
            <person name="Ovchinnikova G."/>
            <person name="Held B."/>
            <person name="Detter J.C."/>
            <person name="Han C."/>
            <person name="Tapia R."/>
            <person name="Land M."/>
            <person name="Hauser L."/>
            <person name="Kyrpides N."/>
            <person name="Ivanova N."/>
            <person name="Pagani I."/>
            <person name="Gabster J."/>
            <person name="Walker C."/>
            <person name="Stolyar S."/>
            <person name="Stahl D."/>
            <person name="Arkin A."/>
            <person name="Dehal P."/>
            <person name="Hazen T."/>
            <person name="Woyke T."/>
        </authorList>
    </citation>
    <scope>NUCLEOTIDE SEQUENCE [LARGE SCALE GENOMIC DNA]</scope>
    <source>
        <strain evidence="2">U5L</strain>
    </source>
</reference>
<proteinExistence type="predicted"/>
<dbReference type="eggNOG" id="ENOG502ZVXB">
    <property type="taxonomic scope" value="Bacteria"/>
</dbReference>
<accession>I2PZY9</accession>
<dbReference type="GO" id="GO:0003677">
    <property type="term" value="F:DNA binding"/>
    <property type="evidence" value="ECO:0007669"/>
    <property type="project" value="InterPro"/>
</dbReference>
<dbReference type="OrthoDB" id="5460589at2"/>
<feature type="domain" description="HTH cro/C1-type" evidence="1">
    <location>
        <begin position="5"/>
        <end position="63"/>
    </location>
</feature>
<evidence type="ECO:0000259" key="1">
    <source>
        <dbReference type="Pfam" id="PF13443"/>
    </source>
</evidence>
<dbReference type="AlphaFoldDB" id="I2PZY9"/>
<gene>
    <name evidence="2" type="ORF">DesU5LDRAFT_1404</name>
</gene>
<dbReference type="Gene3D" id="1.10.260.40">
    <property type="entry name" value="lambda repressor-like DNA-binding domains"/>
    <property type="match status" value="1"/>
</dbReference>
<dbReference type="CDD" id="cd00093">
    <property type="entry name" value="HTH_XRE"/>
    <property type="match status" value="1"/>
</dbReference>
<protein>
    <recommendedName>
        <fullName evidence="1">HTH cro/C1-type domain-containing protein</fullName>
    </recommendedName>
</protein>
<dbReference type="Pfam" id="PF13443">
    <property type="entry name" value="HTH_26"/>
    <property type="match status" value="1"/>
</dbReference>
<sequence length="65" mass="6972">MLTSKLTEIMDDKGLTVLALADKAGISTRTVMRARGQMVGRCTLDTLVTVATTLGVGVKDLFEEE</sequence>
<dbReference type="InterPro" id="IPR001387">
    <property type="entry name" value="Cro/C1-type_HTH"/>
</dbReference>
<dbReference type="EMBL" id="JH600068">
    <property type="protein sequence ID" value="EIG53095.1"/>
    <property type="molecule type" value="Genomic_DNA"/>
</dbReference>
<dbReference type="InterPro" id="IPR010982">
    <property type="entry name" value="Lambda_DNA-bd_dom_sf"/>
</dbReference>
<evidence type="ECO:0000313" key="2">
    <source>
        <dbReference type="EMBL" id="EIG53095.1"/>
    </source>
</evidence>
<dbReference type="SUPFAM" id="SSF47413">
    <property type="entry name" value="lambda repressor-like DNA-binding domains"/>
    <property type="match status" value="1"/>
</dbReference>